<sequence>MAIGTVAAFWAVSFLFVLTPGADWAYAIAAGLRHRTVVPAIGGLLSGHLVMTAVVAAGVAALVSRSPLVLTALTGVGAAYLVWLGITTLAKPSAPPQAGPEQAPESWVRQAVKGLGISGLNPKVFLLFLALLPQFTDAGARWPLALQIVLLGLVHTASCAVIYTGVGAGARVVLRTRPAAARVVTWVSGAAMIGIGAVLLVERVVG</sequence>
<evidence type="ECO:0000256" key="2">
    <source>
        <dbReference type="ARBA" id="ARBA00022475"/>
    </source>
</evidence>
<keyword evidence="5" id="KW-0472">Membrane</keyword>
<organism evidence="6 7">
    <name type="scientific">Rhodococcus koreensis</name>
    <dbReference type="NCBI Taxonomy" id="99653"/>
    <lineage>
        <taxon>Bacteria</taxon>
        <taxon>Bacillati</taxon>
        <taxon>Actinomycetota</taxon>
        <taxon>Actinomycetes</taxon>
        <taxon>Mycobacteriales</taxon>
        <taxon>Nocardiaceae</taxon>
        <taxon>Rhodococcus</taxon>
    </lineage>
</organism>
<evidence type="ECO:0000313" key="6">
    <source>
        <dbReference type="EMBL" id="SEC56471.1"/>
    </source>
</evidence>
<dbReference type="Proteomes" id="UP000183561">
    <property type="component" value="Unassembled WGS sequence"/>
</dbReference>
<keyword evidence="7" id="KW-1185">Reference proteome</keyword>
<evidence type="ECO:0000256" key="5">
    <source>
        <dbReference type="ARBA" id="ARBA00023136"/>
    </source>
</evidence>
<dbReference type="GO" id="GO:0005886">
    <property type="term" value="C:plasma membrane"/>
    <property type="evidence" value="ECO:0007669"/>
    <property type="project" value="UniProtKB-SubCell"/>
</dbReference>
<evidence type="ECO:0000256" key="1">
    <source>
        <dbReference type="ARBA" id="ARBA00004651"/>
    </source>
</evidence>
<keyword evidence="4" id="KW-1133">Transmembrane helix</keyword>
<dbReference type="InterPro" id="IPR001123">
    <property type="entry name" value="LeuE-type"/>
</dbReference>
<dbReference type="Pfam" id="PF01810">
    <property type="entry name" value="LysE"/>
    <property type="match status" value="1"/>
</dbReference>
<dbReference type="AlphaFoldDB" id="A0A1H4TK32"/>
<evidence type="ECO:0000256" key="4">
    <source>
        <dbReference type="ARBA" id="ARBA00022989"/>
    </source>
</evidence>
<dbReference type="RefSeq" id="WP_072939319.1">
    <property type="nucleotide sequence ID" value="NZ_CP070609.1"/>
</dbReference>
<gene>
    <name evidence="6" type="ORF">SAMN04490239_4560</name>
</gene>
<keyword evidence="2" id="KW-1003">Cell membrane</keyword>
<dbReference type="OrthoDB" id="9814990at2"/>
<protein>
    <submittedName>
        <fullName evidence="6">Threonine/homoserine/homoserine lactone efflux protein</fullName>
    </submittedName>
</protein>
<dbReference type="GO" id="GO:0015171">
    <property type="term" value="F:amino acid transmembrane transporter activity"/>
    <property type="evidence" value="ECO:0007669"/>
    <property type="project" value="TreeGrafter"/>
</dbReference>
<comment type="subcellular location">
    <subcellularLocation>
        <location evidence="1">Cell membrane</location>
        <topology evidence="1">Multi-pass membrane protein</topology>
    </subcellularLocation>
</comment>
<name>A0A1H4TK32_9NOCA</name>
<evidence type="ECO:0000256" key="3">
    <source>
        <dbReference type="ARBA" id="ARBA00022692"/>
    </source>
</evidence>
<dbReference type="PANTHER" id="PTHR30086">
    <property type="entry name" value="ARGININE EXPORTER PROTEIN ARGO"/>
    <property type="match status" value="1"/>
</dbReference>
<proteinExistence type="predicted"/>
<evidence type="ECO:0000313" key="7">
    <source>
        <dbReference type="Proteomes" id="UP000183561"/>
    </source>
</evidence>
<reference evidence="7" key="1">
    <citation type="submission" date="2016-10" db="EMBL/GenBank/DDBJ databases">
        <authorList>
            <person name="Varghese N."/>
            <person name="Submissions S."/>
        </authorList>
    </citation>
    <scope>NUCLEOTIDE SEQUENCE [LARGE SCALE GENOMIC DNA]</scope>
    <source>
        <strain evidence="7">DSM 44498</strain>
    </source>
</reference>
<keyword evidence="3" id="KW-0812">Transmembrane</keyword>
<dbReference type="EMBL" id="FNSV01000005">
    <property type="protein sequence ID" value="SEC56471.1"/>
    <property type="molecule type" value="Genomic_DNA"/>
</dbReference>
<dbReference type="PANTHER" id="PTHR30086:SF20">
    <property type="entry name" value="ARGININE EXPORTER PROTEIN ARGO-RELATED"/>
    <property type="match status" value="1"/>
</dbReference>
<accession>A0A1H4TK32</accession>